<proteinExistence type="predicted"/>
<dbReference type="EMBL" id="CM047739">
    <property type="protein sequence ID" value="KAJ0042730.1"/>
    <property type="molecule type" value="Genomic_DNA"/>
</dbReference>
<name>A0ACC0YY49_9ROSI</name>
<protein>
    <submittedName>
        <fullName evidence="1">Uncharacterized protein</fullName>
    </submittedName>
</protein>
<keyword evidence="2" id="KW-1185">Reference proteome</keyword>
<dbReference type="Proteomes" id="UP001163603">
    <property type="component" value="Chromosome 4"/>
</dbReference>
<evidence type="ECO:0000313" key="1">
    <source>
        <dbReference type="EMBL" id="KAJ0042730.1"/>
    </source>
</evidence>
<accession>A0ACC0YY49</accession>
<sequence length="361" mass="39949">MLTNLTSSSMSDPSFRSSLDVNPRRGDGDDDDDDDPRNSNIEDYKKKLPAPSFRRLLALNLPEWKQASLGCLSAILSGAVQPVYSFIIGSMVNVFFLKDRNEIKEKTKFYALCLIGLALFSFLVNLSQHYYFAYMGECLTKRIRERMLSKMLTFEVGWFDQDENSSGAICSRLAKDANVGRSLVGDRMSLLVQTVSAVSIAFALGLVIAWRLALVMIAVQPLLIVCFYSKKALLKNMSNKAIKAQEESSKLAAEAVSNLRTITAFSSQDRILKMLEKAQEGPRRESVRQSWYAGIGLSFSQSLTSCTLALDFWYGGKLLTEGFITSQGFLVTFLILVSTGYLIATAGSMTTDLVRGSDAVI</sequence>
<organism evidence="1 2">
    <name type="scientific">Pistacia integerrima</name>
    <dbReference type="NCBI Taxonomy" id="434235"/>
    <lineage>
        <taxon>Eukaryota</taxon>
        <taxon>Viridiplantae</taxon>
        <taxon>Streptophyta</taxon>
        <taxon>Embryophyta</taxon>
        <taxon>Tracheophyta</taxon>
        <taxon>Spermatophyta</taxon>
        <taxon>Magnoliopsida</taxon>
        <taxon>eudicotyledons</taxon>
        <taxon>Gunneridae</taxon>
        <taxon>Pentapetalae</taxon>
        <taxon>rosids</taxon>
        <taxon>malvids</taxon>
        <taxon>Sapindales</taxon>
        <taxon>Anacardiaceae</taxon>
        <taxon>Pistacia</taxon>
    </lineage>
</organism>
<gene>
    <name evidence="1" type="ORF">Pint_19367</name>
</gene>
<evidence type="ECO:0000313" key="2">
    <source>
        <dbReference type="Proteomes" id="UP001163603"/>
    </source>
</evidence>
<comment type="caution">
    <text evidence="1">The sequence shown here is derived from an EMBL/GenBank/DDBJ whole genome shotgun (WGS) entry which is preliminary data.</text>
</comment>
<reference evidence="2" key="1">
    <citation type="journal article" date="2023" name="G3 (Bethesda)">
        <title>Genome assembly and association tests identify interacting loci associated with vigor, precocity, and sex in interspecific pistachio rootstocks.</title>
        <authorList>
            <person name="Palmer W."/>
            <person name="Jacygrad E."/>
            <person name="Sagayaradj S."/>
            <person name="Cavanaugh K."/>
            <person name="Han R."/>
            <person name="Bertier L."/>
            <person name="Beede B."/>
            <person name="Kafkas S."/>
            <person name="Golino D."/>
            <person name="Preece J."/>
            <person name="Michelmore R."/>
        </authorList>
    </citation>
    <scope>NUCLEOTIDE SEQUENCE [LARGE SCALE GENOMIC DNA]</scope>
</reference>